<dbReference type="Proteomes" id="UP001217325">
    <property type="component" value="Unassembled WGS sequence"/>
</dbReference>
<proteinExistence type="predicted"/>
<reference evidence="2" key="1">
    <citation type="submission" date="2017-07" db="EMBL/GenBank/DDBJ databases">
        <title>Draft sequence of Rhodococcus enclensis 23b-28.</title>
        <authorList>
            <person name="Besaury L."/>
            <person name="Sancelme M."/>
            <person name="Amato P."/>
            <person name="Lallement A."/>
            <person name="Delort A.-M."/>
        </authorList>
    </citation>
    <scope>NUCLEOTIDE SEQUENCE [LARGE SCALE GENOMIC DNA]</scope>
    <source>
        <strain evidence="2">23b-28</strain>
    </source>
</reference>
<reference evidence="1" key="2">
    <citation type="submission" date="2023-02" db="EMBL/GenBank/DDBJ databases">
        <title>A novel hydrolase synthesized by Rhodococcus erythropolis HQ is responsible for the detoxification of Zearalenone.</title>
        <authorList>
            <person name="Hu J."/>
            <person name="Xu J."/>
        </authorList>
    </citation>
    <scope>NUCLEOTIDE SEQUENCE</scope>
    <source>
        <strain evidence="1">HQ</strain>
    </source>
</reference>
<organism evidence="2">
    <name type="scientific">Rhodococcus qingshengii</name>
    <dbReference type="NCBI Taxonomy" id="334542"/>
    <lineage>
        <taxon>Bacteria</taxon>
        <taxon>Bacillati</taxon>
        <taxon>Actinomycetota</taxon>
        <taxon>Actinomycetes</taxon>
        <taxon>Mycobacteriales</taxon>
        <taxon>Nocardiaceae</taxon>
        <taxon>Rhodococcus</taxon>
        <taxon>Rhodococcus erythropolis group</taxon>
    </lineage>
</organism>
<accession>A0A069JIV6</accession>
<name>A0A069JIV6_RHOSG</name>
<dbReference type="SUPFAM" id="SSF159245">
    <property type="entry name" value="AttH-like"/>
    <property type="match status" value="1"/>
</dbReference>
<comment type="caution">
    <text evidence="2">The sequence shown here is derived from an EMBL/GenBank/DDBJ whole genome shotgun (WGS) entry which is preliminary data.</text>
</comment>
<protein>
    <submittedName>
        <fullName evidence="2">Uncharacterized protein</fullName>
    </submittedName>
</protein>
<sequence>MLSPMDDYPVHQIAEPIRHVATSDRNFYDRYYFNCYPTESPDVFLIVGLGQYPNLGVMDAFAVLRRGDDHIVARMSKALGADRTDTTVGPLRIEVLEGLQKLRVVLEPGSEYDLSFDITFDATIPAALEPKHFRRQLERVTFDTSRFLQTGTWTGSLTVDGEDFAIDPKTWRGNRDRSWGVRPVGEAEPQGRRAVDGIQNFFWIYAVMQFDEFTISVIMQEDEQGRRIVEEAMRVWPDEARDNEWLGRPEHELTFCPDTRDVTGATITFHRPGGEVLTVACELLLANYIGIGTGYGLEQDWRHGMWQGELVVQGLRHKVHEIEPFQRMFSPVDNLASFTLTEGTNTNTGTGLFEVAAIGPHEKYGFTSFTDTAQADDAYALAATDNTEE</sequence>
<dbReference type="EMBL" id="NOVD01000002">
    <property type="protein sequence ID" value="PCK28501.1"/>
    <property type="molecule type" value="Genomic_DNA"/>
</dbReference>
<dbReference type="EMBL" id="JARDXE010000001">
    <property type="protein sequence ID" value="MDE8643818.1"/>
    <property type="molecule type" value="Genomic_DNA"/>
</dbReference>
<dbReference type="Proteomes" id="UP000230886">
    <property type="component" value="Unassembled WGS sequence"/>
</dbReference>
<dbReference type="RefSeq" id="WP_042452600.1">
    <property type="nucleotide sequence ID" value="NZ_AP026691.1"/>
</dbReference>
<accession>A0A2A5JHQ5</accession>
<evidence type="ECO:0000313" key="2">
    <source>
        <dbReference type="EMBL" id="PCK28501.1"/>
    </source>
</evidence>
<gene>
    <name evidence="2" type="ORF">CHR55_04020</name>
    <name evidence="1" type="ORF">PXH69_02575</name>
</gene>
<evidence type="ECO:0000313" key="1">
    <source>
        <dbReference type="EMBL" id="MDE8643818.1"/>
    </source>
</evidence>
<dbReference type="AlphaFoldDB" id="A0A069JIV6"/>